<keyword evidence="5 11" id="KW-0067">ATP-binding</keyword>
<gene>
    <name evidence="11" type="ORF">NZ47_06110</name>
</gene>
<evidence type="ECO:0000256" key="2">
    <source>
        <dbReference type="ARBA" id="ARBA00022448"/>
    </source>
</evidence>
<dbReference type="SUPFAM" id="SSF90123">
    <property type="entry name" value="ABC transporter transmembrane region"/>
    <property type="match status" value="1"/>
</dbReference>
<comment type="subcellular location">
    <subcellularLocation>
        <location evidence="1">Cell membrane</location>
        <topology evidence="1">Multi-pass membrane protein</topology>
    </subcellularLocation>
</comment>
<keyword evidence="4" id="KW-0547">Nucleotide-binding</keyword>
<dbReference type="SMART" id="SM00382">
    <property type="entry name" value="AAA"/>
    <property type="match status" value="1"/>
</dbReference>
<dbReference type="InterPro" id="IPR017871">
    <property type="entry name" value="ABC_transporter-like_CS"/>
</dbReference>
<feature type="transmembrane region" description="Helical" evidence="8">
    <location>
        <begin position="66"/>
        <end position="89"/>
    </location>
</feature>
<evidence type="ECO:0000256" key="4">
    <source>
        <dbReference type="ARBA" id="ARBA00022741"/>
    </source>
</evidence>
<organism evidence="11 12">
    <name type="scientific">Anaerovibrio lipolyticus</name>
    <dbReference type="NCBI Taxonomy" id="82374"/>
    <lineage>
        <taxon>Bacteria</taxon>
        <taxon>Bacillati</taxon>
        <taxon>Bacillota</taxon>
        <taxon>Negativicutes</taxon>
        <taxon>Selenomonadales</taxon>
        <taxon>Selenomonadaceae</taxon>
        <taxon>Anaerovibrio</taxon>
    </lineage>
</organism>
<evidence type="ECO:0000256" key="7">
    <source>
        <dbReference type="ARBA" id="ARBA00023136"/>
    </source>
</evidence>
<keyword evidence="3 8" id="KW-0812">Transmembrane</keyword>
<dbReference type="InterPro" id="IPR027417">
    <property type="entry name" value="P-loop_NTPase"/>
</dbReference>
<dbReference type="GO" id="GO:0005524">
    <property type="term" value="F:ATP binding"/>
    <property type="evidence" value="ECO:0007669"/>
    <property type="project" value="UniProtKB-KW"/>
</dbReference>
<evidence type="ECO:0000256" key="5">
    <source>
        <dbReference type="ARBA" id="ARBA00022840"/>
    </source>
</evidence>
<accession>A0A0B2K043</accession>
<dbReference type="InterPro" id="IPR011527">
    <property type="entry name" value="ABC1_TM_dom"/>
</dbReference>
<dbReference type="GO" id="GO:0140359">
    <property type="term" value="F:ABC-type transporter activity"/>
    <property type="evidence" value="ECO:0007669"/>
    <property type="project" value="InterPro"/>
</dbReference>
<keyword evidence="2" id="KW-0813">Transport</keyword>
<dbReference type="Gene3D" id="1.20.1560.10">
    <property type="entry name" value="ABC transporter type 1, transmembrane domain"/>
    <property type="match status" value="1"/>
</dbReference>
<evidence type="ECO:0000256" key="1">
    <source>
        <dbReference type="ARBA" id="ARBA00004651"/>
    </source>
</evidence>
<dbReference type="AlphaFoldDB" id="A0A0B2K043"/>
<sequence length="570" mass="65461">MTKKDIAKSIWSMMRSYWKSEERWWARGMLAVIIILNLAQVYLLVMLNQWNNDFYNALQNYDLDNFWPLVGHFTLIAFIYIIAAVYAIYLQQMLQIKWRTWMTNNYLNSWMAKQVYYKLQVLKSDMDNPDQRISEDINSFITLTLSLSLGFLKQLTILAAFIFVLWSLSGSLDLTLGETAISIPGYMVWLSLLYSIAGTWLAHIVGRKLIKLNYDQQRYEADFRFNMIRVRENSESIAFYRGESPELNGFGDRFKMVVKNFWGLMKRTKLLNFYINGYAQLAIIYPLIMAAPKYFSGEMQLGGLMQTISAFGRVQDALSYFVTAYDSIAQYAAVIRRLGDFTAHMEEVDELESKFTTVNEADNKVTLSNIDILLPEGKKIIESLNLEFTPGEYALISGPSGSGKSTLLRALANLWPYGSGTIARPDDWRLMFLPQRPYLPLGTLRQAIYYPQNVPENDSTDLGAYLKDFGLADLTSRLDDVDDWSRILSLGEQQRIAFIRILLFKPQMVFLDESTSAMDEDMEAHSYDTLKAQLPEMSVVSVGHRSTLLSRHNTILRLIGGGAWMIERTV</sequence>
<dbReference type="GO" id="GO:0016887">
    <property type="term" value="F:ATP hydrolysis activity"/>
    <property type="evidence" value="ECO:0007669"/>
    <property type="project" value="InterPro"/>
</dbReference>
<feature type="transmembrane region" description="Helical" evidence="8">
    <location>
        <begin position="186"/>
        <end position="206"/>
    </location>
</feature>
<dbReference type="STRING" id="82374.NZ47_06110"/>
<reference evidence="11 12" key="1">
    <citation type="journal article" date="2013" name="PLoS ONE">
        <title>Identification and characterization of three novel lipases belonging to families II and V from Anaerovibrio lipolyticus 5ST.</title>
        <authorList>
            <person name="Prive F."/>
            <person name="Kaderbhai N.N."/>
            <person name="Girdwood S."/>
            <person name="Worgan H.J."/>
            <person name="Pinloche E."/>
            <person name="Scollan N.D."/>
            <person name="Huws S.A."/>
            <person name="Newbold C.J."/>
        </authorList>
    </citation>
    <scope>NUCLEOTIDE SEQUENCE [LARGE SCALE GENOMIC DNA]</scope>
    <source>
        <strain evidence="11 12">5S</strain>
    </source>
</reference>
<evidence type="ECO:0000259" key="10">
    <source>
        <dbReference type="PROSITE" id="PS50929"/>
    </source>
</evidence>
<dbReference type="eggNOG" id="COG4178">
    <property type="taxonomic scope" value="Bacteria"/>
</dbReference>
<dbReference type="PROSITE" id="PS50893">
    <property type="entry name" value="ABC_TRANSPORTER_2"/>
    <property type="match status" value="1"/>
</dbReference>
<dbReference type="Proteomes" id="UP000030993">
    <property type="component" value="Unassembled WGS sequence"/>
</dbReference>
<evidence type="ECO:0000256" key="8">
    <source>
        <dbReference type="SAM" id="Phobius"/>
    </source>
</evidence>
<dbReference type="Gene3D" id="3.40.50.300">
    <property type="entry name" value="P-loop containing nucleotide triphosphate hydrolases"/>
    <property type="match status" value="1"/>
</dbReference>
<feature type="domain" description="ABC transmembrane type-1" evidence="10">
    <location>
        <begin position="31"/>
        <end position="330"/>
    </location>
</feature>
<proteinExistence type="predicted"/>
<dbReference type="GO" id="GO:0005886">
    <property type="term" value="C:plasma membrane"/>
    <property type="evidence" value="ECO:0007669"/>
    <property type="project" value="UniProtKB-SubCell"/>
</dbReference>
<dbReference type="PROSITE" id="PS50929">
    <property type="entry name" value="ABC_TM1F"/>
    <property type="match status" value="1"/>
</dbReference>
<dbReference type="InterPro" id="IPR003593">
    <property type="entry name" value="AAA+_ATPase"/>
</dbReference>
<evidence type="ECO:0000313" key="12">
    <source>
        <dbReference type="Proteomes" id="UP000030993"/>
    </source>
</evidence>
<dbReference type="PANTHER" id="PTHR11384">
    <property type="entry name" value="ATP-BINDING CASSETTE, SUB-FAMILY D MEMBER"/>
    <property type="match status" value="1"/>
</dbReference>
<keyword evidence="12" id="KW-1185">Reference proteome</keyword>
<dbReference type="PROSITE" id="PS00211">
    <property type="entry name" value="ABC_TRANSPORTER_1"/>
    <property type="match status" value="1"/>
</dbReference>
<dbReference type="Pfam" id="PF00005">
    <property type="entry name" value="ABC_tran"/>
    <property type="match status" value="1"/>
</dbReference>
<keyword evidence="7 8" id="KW-0472">Membrane</keyword>
<evidence type="ECO:0000313" key="11">
    <source>
        <dbReference type="EMBL" id="KHM52206.1"/>
    </source>
</evidence>
<feature type="domain" description="ABC transporter" evidence="9">
    <location>
        <begin position="365"/>
        <end position="569"/>
    </location>
</feature>
<dbReference type="EMBL" id="JSCE01000123">
    <property type="protein sequence ID" value="KHM52206.1"/>
    <property type="molecule type" value="Genomic_DNA"/>
</dbReference>
<evidence type="ECO:0000256" key="3">
    <source>
        <dbReference type="ARBA" id="ARBA00022692"/>
    </source>
</evidence>
<keyword evidence="6 8" id="KW-1133">Transmembrane helix</keyword>
<dbReference type="InterPro" id="IPR050835">
    <property type="entry name" value="ABC_transporter_sub-D"/>
</dbReference>
<dbReference type="PANTHER" id="PTHR11384:SF59">
    <property type="entry name" value="LYSOSOMAL COBALAMIN TRANSPORTER ABCD4"/>
    <property type="match status" value="1"/>
</dbReference>
<evidence type="ECO:0000256" key="6">
    <source>
        <dbReference type="ARBA" id="ARBA00022989"/>
    </source>
</evidence>
<name>A0A0B2K043_9FIRM</name>
<dbReference type="RefSeq" id="WP_039207756.1">
    <property type="nucleotide sequence ID" value="NZ_JSCE01000123.1"/>
</dbReference>
<feature type="transmembrane region" description="Helical" evidence="8">
    <location>
        <begin position="24"/>
        <end position="46"/>
    </location>
</feature>
<dbReference type="CDD" id="cd03223">
    <property type="entry name" value="ABCD_peroxisomal_ALDP"/>
    <property type="match status" value="1"/>
</dbReference>
<evidence type="ECO:0000259" key="9">
    <source>
        <dbReference type="PROSITE" id="PS50893"/>
    </source>
</evidence>
<dbReference type="InterPro" id="IPR036640">
    <property type="entry name" value="ABC1_TM_sf"/>
</dbReference>
<dbReference type="SUPFAM" id="SSF52540">
    <property type="entry name" value="P-loop containing nucleoside triphosphate hydrolases"/>
    <property type="match status" value="1"/>
</dbReference>
<feature type="transmembrane region" description="Helical" evidence="8">
    <location>
        <begin position="140"/>
        <end position="166"/>
    </location>
</feature>
<protein>
    <submittedName>
        <fullName evidence="11">ABC transporter ATP-binding protein</fullName>
    </submittedName>
</protein>
<dbReference type="InterPro" id="IPR003439">
    <property type="entry name" value="ABC_transporter-like_ATP-bd"/>
</dbReference>
<feature type="transmembrane region" description="Helical" evidence="8">
    <location>
        <begin position="271"/>
        <end position="291"/>
    </location>
</feature>
<comment type="caution">
    <text evidence="11">The sequence shown here is derived from an EMBL/GenBank/DDBJ whole genome shotgun (WGS) entry which is preliminary data.</text>
</comment>
<dbReference type="Pfam" id="PF06472">
    <property type="entry name" value="ABC_membrane_2"/>
    <property type="match status" value="1"/>
</dbReference>